<accession>A0A918SHB0</accession>
<dbReference type="HAMAP" id="MF_00009">
    <property type="entry name" value="Endoribonucl_YbeY"/>
    <property type="match status" value="1"/>
</dbReference>
<dbReference type="GO" id="GO:0006364">
    <property type="term" value="P:rRNA processing"/>
    <property type="evidence" value="ECO:0007669"/>
    <property type="project" value="UniProtKB-UniRule"/>
</dbReference>
<evidence type="ECO:0000256" key="2">
    <source>
        <dbReference type="ARBA" id="ARBA00022722"/>
    </source>
</evidence>
<dbReference type="GO" id="GO:0004521">
    <property type="term" value="F:RNA endonuclease activity"/>
    <property type="evidence" value="ECO:0007669"/>
    <property type="project" value="UniProtKB-UniRule"/>
</dbReference>
<sequence>MNAEIINFYSENDFELQDKELYENWLKKVIASEGKKTGEISFIFCNDEYLLEINKKYLDHDTYTDIISFDNTLGKILQGDIFISTDRVAENAKTFDVNFDEELKRVMVHGILHFAGYKDKTEEEKSLMRQREEEKMKMFHVEQ</sequence>
<evidence type="ECO:0000256" key="1">
    <source>
        <dbReference type="ARBA" id="ARBA00010875"/>
    </source>
</evidence>
<proteinExistence type="inferred from homology"/>
<comment type="similarity">
    <text evidence="1 7">Belongs to the endoribonuclease YbeY family.</text>
</comment>
<feature type="binding site" evidence="7">
    <location>
        <position position="109"/>
    </location>
    <ligand>
        <name>Zn(2+)</name>
        <dbReference type="ChEBI" id="CHEBI:29105"/>
        <note>catalytic</note>
    </ligand>
</feature>
<keyword evidence="7" id="KW-0698">rRNA processing</keyword>
<dbReference type="InterPro" id="IPR023091">
    <property type="entry name" value="MetalPrtase_cat_dom_sf_prd"/>
</dbReference>
<feature type="binding site" evidence="7">
    <location>
        <position position="119"/>
    </location>
    <ligand>
        <name>Zn(2+)</name>
        <dbReference type="ChEBI" id="CHEBI:29105"/>
        <note>catalytic</note>
    </ligand>
</feature>
<keyword evidence="6 7" id="KW-0862">Zinc</keyword>
<keyword evidence="2 7" id="KW-0540">Nuclease</keyword>
<dbReference type="GO" id="GO:0008270">
    <property type="term" value="F:zinc ion binding"/>
    <property type="evidence" value="ECO:0007669"/>
    <property type="project" value="UniProtKB-UniRule"/>
</dbReference>
<dbReference type="InterPro" id="IPR002036">
    <property type="entry name" value="YbeY"/>
</dbReference>
<keyword evidence="7" id="KW-0690">Ribosome biogenesis</keyword>
<reference evidence="8" key="2">
    <citation type="submission" date="2020-09" db="EMBL/GenBank/DDBJ databases">
        <authorList>
            <person name="Sun Q."/>
            <person name="Kim S."/>
        </authorList>
    </citation>
    <scope>NUCLEOTIDE SEQUENCE</scope>
    <source>
        <strain evidence="8">KCTC 12719</strain>
    </source>
</reference>
<evidence type="ECO:0000256" key="4">
    <source>
        <dbReference type="ARBA" id="ARBA00022759"/>
    </source>
</evidence>
<keyword evidence="5 7" id="KW-0378">Hydrolase</keyword>
<evidence type="ECO:0000256" key="3">
    <source>
        <dbReference type="ARBA" id="ARBA00022723"/>
    </source>
</evidence>
<evidence type="ECO:0000256" key="6">
    <source>
        <dbReference type="ARBA" id="ARBA00022833"/>
    </source>
</evidence>
<comment type="function">
    <text evidence="7">Single strand-specific metallo-endoribonuclease involved in late-stage 70S ribosome quality control and in maturation of the 3' terminus of the 16S rRNA.</text>
</comment>
<dbReference type="GO" id="GO:0004222">
    <property type="term" value="F:metalloendopeptidase activity"/>
    <property type="evidence" value="ECO:0007669"/>
    <property type="project" value="InterPro"/>
</dbReference>
<comment type="cofactor">
    <cofactor evidence="7">
        <name>Zn(2+)</name>
        <dbReference type="ChEBI" id="CHEBI:29105"/>
    </cofactor>
    <text evidence="7">Binds 1 zinc ion.</text>
</comment>
<dbReference type="PANTHER" id="PTHR46986:SF1">
    <property type="entry name" value="ENDORIBONUCLEASE YBEY, CHLOROPLASTIC"/>
    <property type="match status" value="1"/>
</dbReference>
<evidence type="ECO:0000313" key="8">
    <source>
        <dbReference type="EMBL" id="GHA38873.1"/>
    </source>
</evidence>
<dbReference type="SUPFAM" id="SSF55486">
    <property type="entry name" value="Metalloproteases ('zincins'), catalytic domain"/>
    <property type="match status" value="1"/>
</dbReference>
<dbReference type="AlphaFoldDB" id="A0A918SHB0"/>
<dbReference type="Proteomes" id="UP000610456">
    <property type="component" value="Unassembled WGS sequence"/>
</dbReference>
<keyword evidence="3 7" id="KW-0479">Metal-binding</keyword>
<feature type="binding site" evidence="7">
    <location>
        <position position="113"/>
    </location>
    <ligand>
        <name>Zn(2+)</name>
        <dbReference type="ChEBI" id="CHEBI:29105"/>
        <note>catalytic</note>
    </ligand>
</feature>
<reference evidence="8" key="1">
    <citation type="journal article" date="2014" name="Int. J. Syst. Evol. Microbiol.">
        <title>Complete genome sequence of Corynebacterium casei LMG S-19264T (=DSM 44701T), isolated from a smear-ripened cheese.</title>
        <authorList>
            <consortium name="US DOE Joint Genome Institute (JGI-PGF)"/>
            <person name="Walter F."/>
            <person name="Albersmeier A."/>
            <person name="Kalinowski J."/>
            <person name="Ruckert C."/>
        </authorList>
    </citation>
    <scope>NUCLEOTIDE SEQUENCE</scope>
    <source>
        <strain evidence="8">KCTC 12719</strain>
    </source>
</reference>
<protein>
    <recommendedName>
        <fullName evidence="7">Endoribonuclease YbeY</fullName>
        <ecNumber evidence="7">3.1.-.-</ecNumber>
    </recommendedName>
</protein>
<dbReference type="EC" id="3.1.-.-" evidence="7"/>
<name>A0A918SHB0_9FLAO</name>
<gene>
    <name evidence="7 8" type="primary">ybeY</name>
    <name evidence="8" type="ORF">GCM10007103_20320</name>
</gene>
<evidence type="ECO:0000313" key="9">
    <source>
        <dbReference type="Proteomes" id="UP000610456"/>
    </source>
</evidence>
<dbReference type="EMBL" id="BMXB01000007">
    <property type="protein sequence ID" value="GHA38873.1"/>
    <property type="molecule type" value="Genomic_DNA"/>
</dbReference>
<dbReference type="PANTHER" id="PTHR46986">
    <property type="entry name" value="ENDORIBONUCLEASE YBEY, CHLOROPLASTIC"/>
    <property type="match status" value="1"/>
</dbReference>
<evidence type="ECO:0000256" key="5">
    <source>
        <dbReference type="ARBA" id="ARBA00022801"/>
    </source>
</evidence>
<organism evidence="8 9">
    <name type="scientific">Salinimicrobium marinum</name>
    <dbReference type="NCBI Taxonomy" id="680283"/>
    <lineage>
        <taxon>Bacteria</taxon>
        <taxon>Pseudomonadati</taxon>
        <taxon>Bacteroidota</taxon>
        <taxon>Flavobacteriia</taxon>
        <taxon>Flavobacteriales</taxon>
        <taxon>Flavobacteriaceae</taxon>
        <taxon>Salinimicrobium</taxon>
    </lineage>
</organism>
<keyword evidence="9" id="KW-1185">Reference proteome</keyword>
<keyword evidence="4 7" id="KW-0255">Endonuclease</keyword>
<dbReference type="Pfam" id="PF02130">
    <property type="entry name" value="YbeY"/>
    <property type="match status" value="1"/>
</dbReference>
<dbReference type="GO" id="GO:0005737">
    <property type="term" value="C:cytoplasm"/>
    <property type="evidence" value="ECO:0007669"/>
    <property type="project" value="UniProtKB-SubCell"/>
</dbReference>
<comment type="subcellular location">
    <subcellularLocation>
        <location evidence="7">Cytoplasm</location>
    </subcellularLocation>
</comment>
<keyword evidence="7" id="KW-0963">Cytoplasm</keyword>
<dbReference type="NCBIfam" id="TIGR00043">
    <property type="entry name" value="rRNA maturation RNase YbeY"/>
    <property type="match status" value="1"/>
</dbReference>
<dbReference type="Gene3D" id="3.40.390.30">
    <property type="entry name" value="Metalloproteases ('zincins'), catalytic domain"/>
    <property type="match status" value="1"/>
</dbReference>
<evidence type="ECO:0000256" key="7">
    <source>
        <dbReference type="HAMAP-Rule" id="MF_00009"/>
    </source>
</evidence>
<comment type="caution">
    <text evidence="8">The sequence shown here is derived from an EMBL/GenBank/DDBJ whole genome shotgun (WGS) entry which is preliminary data.</text>
</comment>